<dbReference type="GO" id="GO:0016994">
    <property type="term" value="F:precorrin-6A reductase activity"/>
    <property type="evidence" value="ECO:0007669"/>
    <property type="project" value="InterPro"/>
</dbReference>
<dbReference type="PROSITE" id="PS51014">
    <property type="entry name" value="COBK_CBIJ"/>
    <property type="match status" value="1"/>
</dbReference>
<evidence type="ECO:0000313" key="6">
    <source>
        <dbReference type="EMBL" id="AOS84294.1"/>
    </source>
</evidence>
<protein>
    <recommendedName>
        <fullName evidence="5">Cobalt-precorrin-5B C(1)-methyltransferase</fullName>
        <ecNumber evidence="5">2.1.1.195</ecNumber>
    </recommendedName>
    <alternativeName>
        <fullName evidence="5">Cobalt-precorrin-6A synthase</fullName>
    </alternativeName>
</protein>
<dbReference type="GO" id="GO:0032259">
    <property type="term" value="P:methylation"/>
    <property type="evidence" value="ECO:0007669"/>
    <property type="project" value="UniProtKB-KW"/>
</dbReference>
<gene>
    <name evidence="5" type="primary">cbiD</name>
    <name evidence="6" type="ORF">BIU88_09235</name>
</gene>
<dbReference type="RefSeq" id="WP_069810486.1">
    <property type="nucleotide sequence ID" value="NZ_CP017305.1"/>
</dbReference>
<dbReference type="PANTHER" id="PTHR35863:SF1">
    <property type="entry name" value="COBALT-PRECORRIN-5B C(1)-METHYLTRANSFERASE"/>
    <property type="match status" value="1"/>
</dbReference>
<dbReference type="OrthoDB" id="6439987at2"/>
<dbReference type="Pfam" id="PF02571">
    <property type="entry name" value="CbiJ"/>
    <property type="match status" value="1"/>
</dbReference>
<organism evidence="6 7">
    <name type="scientific">Chlorobaculum limnaeum</name>
    <dbReference type="NCBI Taxonomy" id="274537"/>
    <lineage>
        <taxon>Bacteria</taxon>
        <taxon>Pseudomonadati</taxon>
        <taxon>Chlorobiota</taxon>
        <taxon>Chlorobiia</taxon>
        <taxon>Chlorobiales</taxon>
        <taxon>Chlorobiaceae</taxon>
        <taxon>Chlorobaculum</taxon>
    </lineage>
</organism>
<sequence length="610" mass="65987">MILLFGGTTEGRQAAALCDRLARPFIYSTRSRVEPFATSHGEFRHGSLDEAAMAELVASRNVRLVIDAAHPFASHLHHSLFEVCQRLAVRLIRFDRPVSPLPSALWIHPVADFTEALGLLERLAPAKLLALTGVQSIAPLRPWWRRSEMLLRILPTRTSIEQARREGFPEAKLLPMSPDGPDEALEALVREHGVDCLLAKESGESGFFPVKLRVAERCGIPVVVIRRPVAPTWDTIVFSAEDLEARLTERADLKPLRTGYTTGACAAAATKAAMIALLDGAAPDSVTITLPSGKVASFGIVSYRAEQGRARCGVRKFAGDDPDVTHGLLIVSEVSLLPDGDPDEVRFLQGEGVGRVTLPGLEIPPGEPAINPVPRRMIRECIAEALRQRGLRHAVAVTISAPGGEAVARKTMNKRLGITGGISILGTSGEVVPYSMEAWLASIRNAIAVAAANGCATIALTSGLRSERHLRALFTDLPELACIHYGNSIGRTLEMAREHGGFSRVIVGVMLAKATKLAQGQADLSSRVVPLDPHWLANLAADLGYRPEITSQLADLRLVRNVTELIPFTIDEPLYPAIANACHRVCRQWLPDTPLTFVLLDLEGKSVISA</sequence>
<dbReference type="UniPathway" id="UPA00148">
    <property type="reaction ID" value="UER00227"/>
</dbReference>
<dbReference type="STRING" id="274537.BIU88_09235"/>
<comment type="pathway">
    <text evidence="5">Cofactor biosynthesis; adenosylcobalamin biosynthesis; cob(II)yrinate a,c-diamide from sirohydrochlorin (anaerobic route): step 6/10.</text>
</comment>
<evidence type="ECO:0000256" key="2">
    <source>
        <dbReference type="ARBA" id="ARBA00022603"/>
    </source>
</evidence>
<dbReference type="Pfam" id="PF01888">
    <property type="entry name" value="CbiD"/>
    <property type="match status" value="1"/>
</dbReference>
<comment type="similarity">
    <text evidence="5">Belongs to the CbiD family.</text>
</comment>
<dbReference type="GO" id="GO:0043780">
    <property type="term" value="F:cobalt-precorrin-5B C1-methyltransferase activity"/>
    <property type="evidence" value="ECO:0007669"/>
    <property type="project" value="RHEA"/>
</dbReference>
<dbReference type="GO" id="GO:0019251">
    <property type="term" value="P:anaerobic cobalamin biosynthetic process"/>
    <property type="evidence" value="ECO:0007669"/>
    <property type="project" value="UniProtKB-UniRule"/>
</dbReference>
<keyword evidence="4 5" id="KW-0949">S-adenosyl-L-methionine</keyword>
<keyword evidence="3 5" id="KW-0808">Transferase</keyword>
<evidence type="ECO:0000313" key="7">
    <source>
        <dbReference type="Proteomes" id="UP000095185"/>
    </source>
</evidence>
<dbReference type="InterPro" id="IPR036074">
    <property type="entry name" value="CbiD_sf"/>
</dbReference>
<evidence type="ECO:0000256" key="3">
    <source>
        <dbReference type="ARBA" id="ARBA00022679"/>
    </source>
</evidence>
<proteinExistence type="inferred from homology"/>
<dbReference type="InterPro" id="IPR003723">
    <property type="entry name" value="Precorrin-6x_reduct"/>
</dbReference>
<dbReference type="NCBIfam" id="TIGR00312">
    <property type="entry name" value="cbiD"/>
    <property type="match status" value="1"/>
</dbReference>
<evidence type="ECO:0000256" key="5">
    <source>
        <dbReference type="HAMAP-Rule" id="MF_00787"/>
    </source>
</evidence>
<dbReference type="HAMAP" id="MF_00787">
    <property type="entry name" value="CbiD"/>
    <property type="match status" value="1"/>
</dbReference>
<keyword evidence="2 5" id="KW-0489">Methyltransferase</keyword>
<dbReference type="PANTHER" id="PTHR35863">
    <property type="entry name" value="COBALT-PRECORRIN-5B C(1)-METHYLTRANSFERASE"/>
    <property type="match status" value="1"/>
</dbReference>
<evidence type="ECO:0000256" key="4">
    <source>
        <dbReference type="ARBA" id="ARBA00022691"/>
    </source>
</evidence>
<reference evidence="6" key="1">
    <citation type="submission" date="2016-09" db="EMBL/GenBank/DDBJ databases">
        <title>Genome sequence of Chlorobaculum limnaeum.</title>
        <authorList>
            <person name="Liu Z."/>
            <person name="Tank M."/>
            <person name="Bryant D.A."/>
        </authorList>
    </citation>
    <scope>NUCLEOTIDE SEQUENCE [LARGE SCALE GENOMIC DNA]</scope>
    <source>
        <strain evidence="6">DSM 1677</strain>
    </source>
</reference>
<keyword evidence="1 5" id="KW-0169">Cobalamin biosynthesis</keyword>
<evidence type="ECO:0000256" key="1">
    <source>
        <dbReference type="ARBA" id="ARBA00022573"/>
    </source>
</evidence>
<name>A0A1D8D699_CHLLM</name>
<dbReference type="SUPFAM" id="SSF111342">
    <property type="entry name" value="CbiD-like"/>
    <property type="match status" value="1"/>
</dbReference>
<dbReference type="EC" id="2.1.1.195" evidence="5"/>
<dbReference type="InterPro" id="IPR002748">
    <property type="entry name" value="CbiD"/>
</dbReference>
<dbReference type="AlphaFoldDB" id="A0A1D8D699"/>
<accession>A0A1D8D699</accession>
<dbReference type="EMBL" id="CP017305">
    <property type="protein sequence ID" value="AOS84294.1"/>
    <property type="molecule type" value="Genomic_DNA"/>
</dbReference>
<dbReference type="NCBIfam" id="NF000849">
    <property type="entry name" value="PRK00075.1-1"/>
    <property type="match status" value="1"/>
</dbReference>
<dbReference type="Proteomes" id="UP000095185">
    <property type="component" value="Chromosome"/>
</dbReference>
<comment type="function">
    <text evidence="5">Catalyzes the methylation of C-1 in cobalt-precorrin-5B to form cobalt-precorrin-6A.</text>
</comment>
<dbReference type="KEGG" id="clz:BIU88_09235"/>
<dbReference type="Gene3D" id="3.30.2110.10">
    <property type="entry name" value="CbiD-like"/>
    <property type="match status" value="1"/>
</dbReference>
<keyword evidence="7" id="KW-1185">Reference proteome</keyword>
<comment type="catalytic activity">
    <reaction evidence="5">
        <text>Co-precorrin-5B + S-adenosyl-L-methionine = Co-precorrin-6A + S-adenosyl-L-homocysteine</text>
        <dbReference type="Rhea" id="RHEA:26285"/>
        <dbReference type="ChEBI" id="CHEBI:57856"/>
        <dbReference type="ChEBI" id="CHEBI:59789"/>
        <dbReference type="ChEBI" id="CHEBI:60063"/>
        <dbReference type="ChEBI" id="CHEBI:60064"/>
        <dbReference type="EC" id="2.1.1.195"/>
    </reaction>
</comment>